<dbReference type="GO" id="GO:0051539">
    <property type="term" value="F:4 iron, 4 sulfur cluster binding"/>
    <property type="evidence" value="ECO:0007669"/>
    <property type="project" value="UniProtKB-KW"/>
</dbReference>
<feature type="domain" description="Iron hydrogenase large subunit C-terminal" evidence="4">
    <location>
        <begin position="101"/>
        <end position="394"/>
    </location>
</feature>
<keyword evidence="3" id="KW-0411">Iron-sulfur</keyword>
<keyword evidence="2" id="KW-0479">Metal-binding</keyword>
<evidence type="ECO:0000256" key="2">
    <source>
        <dbReference type="ARBA" id="ARBA00022485"/>
    </source>
</evidence>
<evidence type="ECO:0000259" key="4">
    <source>
        <dbReference type="Pfam" id="PF02906"/>
    </source>
</evidence>
<comment type="similarity">
    <text evidence="1">Belongs to the NARF family.</text>
</comment>
<dbReference type="Gene3D" id="3.40.950.10">
    <property type="entry name" value="Fe-only Hydrogenase (Larger Subunit), Chain L, domain 3"/>
    <property type="match status" value="1"/>
</dbReference>
<keyword evidence="2" id="KW-0004">4Fe-4S</keyword>
<dbReference type="InParanoid" id="A0A166A8S4"/>
<sequence>MAFSSALTITDLNDFLAPGQECIKPVEAPKMLLREPGAAEITIGGDGSYYESGKKLQQAQITLNDCLACSGCITSAESVLVAAQSGDEVLNVTRTLPPGHIVVLSVSPQTLAALASSSSTTLQDTLDRIGTWARSTLRAQAVFDTTFARHISRHETVREFHERKSASTPGPMLAGACPGWVCYAEKTHGAMLPLMSATRSAQAVMGVLVKQWLARKWSKQPSEIYHVTVMPCYDKKLEASRPDFAPDDVREVDCVLSTGELAQLMRDVPADAPPAELVPLDVDLPRLLTHAGTSSGSFLHALLADYAGRNPGAVLTHTERNADWSDYTLADADGTTLFRGATCYGFRNIQNLVRRLKPKHSAVVRRKAATAVADVTAYDFVEVMACPGGCVAGGGQLVKGRSAAKDVEDVYWSIGEDLKALQDAERLMDDIGRDLWGKDTGLRDQLLRTSYKAVESDVVGLGVKW</sequence>
<dbReference type="FunCoup" id="A0A166A8S4">
    <property type="interactions" value="106"/>
</dbReference>
<evidence type="ECO:0000313" key="6">
    <source>
        <dbReference type="Proteomes" id="UP000077266"/>
    </source>
</evidence>
<dbReference type="Proteomes" id="UP000077266">
    <property type="component" value="Unassembled WGS sequence"/>
</dbReference>
<evidence type="ECO:0000256" key="3">
    <source>
        <dbReference type="ARBA" id="ARBA00023014"/>
    </source>
</evidence>
<evidence type="ECO:0000256" key="1">
    <source>
        <dbReference type="ARBA" id="ARBA00006596"/>
    </source>
</evidence>
<reference evidence="5 6" key="1">
    <citation type="journal article" date="2016" name="Mol. Biol. Evol.">
        <title>Comparative Genomics of Early-Diverging Mushroom-Forming Fungi Provides Insights into the Origins of Lignocellulose Decay Capabilities.</title>
        <authorList>
            <person name="Nagy L.G."/>
            <person name="Riley R."/>
            <person name="Tritt A."/>
            <person name="Adam C."/>
            <person name="Daum C."/>
            <person name="Floudas D."/>
            <person name="Sun H."/>
            <person name="Yadav J.S."/>
            <person name="Pangilinan J."/>
            <person name="Larsson K.H."/>
            <person name="Matsuura K."/>
            <person name="Barry K."/>
            <person name="Labutti K."/>
            <person name="Kuo R."/>
            <person name="Ohm R.A."/>
            <person name="Bhattacharya S.S."/>
            <person name="Shirouzu T."/>
            <person name="Yoshinaga Y."/>
            <person name="Martin F.M."/>
            <person name="Grigoriev I.V."/>
            <person name="Hibbett D.S."/>
        </authorList>
    </citation>
    <scope>NUCLEOTIDE SEQUENCE [LARGE SCALE GENOMIC DNA]</scope>
    <source>
        <strain evidence="5 6">HHB12029</strain>
    </source>
</reference>
<dbReference type="InterPro" id="IPR004108">
    <property type="entry name" value="Fe_hydrogenase_lsu_C"/>
</dbReference>
<keyword evidence="6" id="KW-1185">Reference proteome</keyword>
<dbReference type="Gene3D" id="3.40.50.1780">
    <property type="match status" value="1"/>
</dbReference>
<dbReference type="EMBL" id="KV426068">
    <property type="protein sequence ID" value="KZV89609.1"/>
    <property type="molecule type" value="Genomic_DNA"/>
</dbReference>
<dbReference type="PANTHER" id="PTHR11615">
    <property type="entry name" value="NITRATE, FORMATE, IRON DEHYDROGENASE"/>
    <property type="match status" value="1"/>
</dbReference>
<protein>
    <submittedName>
        <fullName evidence="5">Iron hydrogenase</fullName>
    </submittedName>
</protein>
<evidence type="ECO:0000313" key="5">
    <source>
        <dbReference type="EMBL" id="KZV89609.1"/>
    </source>
</evidence>
<accession>A0A166A8S4</accession>
<dbReference type="STRING" id="1314781.A0A166A8S4"/>
<dbReference type="SUPFAM" id="SSF53920">
    <property type="entry name" value="Fe-only hydrogenase"/>
    <property type="match status" value="1"/>
</dbReference>
<gene>
    <name evidence="5" type="ORF">EXIGLDRAFT_771595</name>
</gene>
<dbReference type="OrthoDB" id="10253113at2759"/>
<dbReference type="InterPro" id="IPR050340">
    <property type="entry name" value="Cytosolic_Fe-S_CAF"/>
</dbReference>
<name>A0A166A8S4_EXIGL</name>
<dbReference type="AlphaFoldDB" id="A0A166A8S4"/>
<proteinExistence type="inferred from homology"/>
<dbReference type="Pfam" id="PF02906">
    <property type="entry name" value="Fe_hyd_lg_C"/>
    <property type="match status" value="1"/>
</dbReference>
<organism evidence="5 6">
    <name type="scientific">Exidia glandulosa HHB12029</name>
    <dbReference type="NCBI Taxonomy" id="1314781"/>
    <lineage>
        <taxon>Eukaryota</taxon>
        <taxon>Fungi</taxon>
        <taxon>Dikarya</taxon>
        <taxon>Basidiomycota</taxon>
        <taxon>Agaricomycotina</taxon>
        <taxon>Agaricomycetes</taxon>
        <taxon>Auriculariales</taxon>
        <taxon>Exidiaceae</taxon>
        <taxon>Exidia</taxon>
    </lineage>
</organism>
<keyword evidence="2" id="KW-0408">Iron</keyword>
<dbReference type="InterPro" id="IPR009016">
    <property type="entry name" value="Fe_hydrogenase"/>
</dbReference>